<accession>A0A564Z0F2</accession>
<dbReference type="GO" id="GO:0046982">
    <property type="term" value="F:protein heterodimerization activity"/>
    <property type="evidence" value="ECO:0007669"/>
    <property type="project" value="InterPro"/>
</dbReference>
<evidence type="ECO:0000256" key="1">
    <source>
        <dbReference type="ARBA" id="ARBA00010343"/>
    </source>
</evidence>
<dbReference type="GO" id="GO:0003677">
    <property type="term" value="F:DNA binding"/>
    <property type="evidence" value="ECO:0007669"/>
    <property type="project" value="InterPro"/>
</dbReference>
<dbReference type="SUPFAM" id="SSF47113">
    <property type="entry name" value="Histone-fold"/>
    <property type="match status" value="1"/>
</dbReference>
<dbReference type="InterPro" id="IPR009072">
    <property type="entry name" value="Histone-fold"/>
</dbReference>
<dbReference type="GO" id="GO:0030527">
    <property type="term" value="F:structural constituent of chromatin"/>
    <property type="evidence" value="ECO:0007669"/>
    <property type="project" value="InterPro"/>
</dbReference>
<dbReference type="InterPro" id="IPR007125">
    <property type="entry name" value="H2A/H2B/H3"/>
</dbReference>
<dbReference type="PANTHER" id="PTHR11426">
    <property type="entry name" value="HISTONE H3"/>
    <property type="match status" value="1"/>
</dbReference>
<feature type="domain" description="Core Histone H2A/H2B/H3" evidence="2">
    <location>
        <begin position="2"/>
        <end position="66"/>
    </location>
</feature>
<dbReference type="InterPro" id="IPR000164">
    <property type="entry name" value="Histone_H3/CENP-A"/>
</dbReference>
<dbReference type="Proteomes" id="UP000321570">
    <property type="component" value="Unassembled WGS sequence"/>
</dbReference>
<evidence type="ECO:0000313" key="3">
    <source>
        <dbReference type="EMBL" id="VUZ52769.1"/>
    </source>
</evidence>
<sequence length="71" mass="8275">MPFRHLVHENAQDHTFEVLFRKAAIGATEEAAEVYLISIFEDCNMCKIHTRRVTTIPNHTLLARRIREVRG</sequence>
<organism evidence="3 4">
    <name type="scientific">Hymenolepis diminuta</name>
    <name type="common">Rat tapeworm</name>
    <dbReference type="NCBI Taxonomy" id="6216"/>
    <lineage>
        <taxon>Eukaryota</taxon>
        <taxon>Metazoa</taxon>
        <taxon>Spiralia</taxon>
        <taxon>Lophotrochozoa</taxon>
        <taxon>Platyhelminthes</taxon>
        <taxon>Cestoda</taxon>
        <taxon>Eucestoda</taxon>
        <taxon>Cyclophyllidea</taxon>
        <taxon>Hymenolepididae</taxon>
        <taxon>Hymenolepis</taxon>
    </lineage>
</organism>
<dbReference type="Gene3D" id="1.10.20.10">
    <property type="entry name" value="Histone, subunit A"/>
    <property type="match status" value="1"/>
</dbReference>
<keyword evidence="4" id="KW-1185">Reference proteome</keyword>
<dbReference type="Pfam" id="PF00125">
    <property type="entry name" value="Histone"/>
    <property type="match status" value="1"/>
</dbReference>
<dbReference type="AlphaFoldDB" id="A0A564Z0F2"/>
<dbReference type="GO" id="GO:0000786">
    <property type="term" value="C:nucleosome"/>
    <property type="evidence" value="ECO:0007669"/>
    <property type="project" value="InterPro"/>
</dbReference>
<name>A0A564Z0F2_HYMDI</name>
<gene>
    <name evidence="3" type="ORF">WMSIL1_LOCUS11161</name>
</gene>
<evidence type="ECO:0000313" key="4">
    <source>
        <dbReference type="Proteomes" id="UP000321570"/>
    </source>
</evidence>
<reference evidence="3 4" key="1">
    <citation type="submission" date="2019-07" db="EMBL/GenBank/DDBJ databases">
        <authorList>
            <person name="Jastrzebski P J."/>
            <person name="Paukszto L."/>
            <person name="Jastrzebski P J."/>
        </authorList>
    </citation>
    <scope>NUCLEOTIDE SEQUENCE [LARGE SCALE GENOMIC DNA]</scope>
    <source>
        <strain evidence="3 4">WMS-il1</strain>
    </source>
</reference>
<protein>
    <recommendedName>
        <fullName evidence="2">Core Histone H2A/H2B/H3 domain-containing protein</fullName>
    </recommendedName>
</protein>
<dbReference type="SMART" id="SM00428">
    <property type="entry name" value="H3"/>
    <property type="match status" value="1"/>
</dbReference>
<proteinExistence type="inferred from homology"/>
<dbReference type="EMBL" id="CABIJS010000521">
    <property type="protein sequence ID" value="VUZ52769.1"/>
    <property type="molecule type" value="Genomic_DNA"/>
</dbReference>
<dbReference type="PRINTS" id="PR00622">
    <property type="entry name" value="HISTONEH3"/>
</dbReference>
<comment type="similarity">
    <text evidence="1">Belongs to the histone H3 family.</text>
</comment>
<evidence type="ECO:0000259" key="2">
    <source>
        <dbReference type="Pfam" id="PF00125"/>
    </source>
</evidence>